<gene>
    <name evidence="2" type="ORF">rCG_50516</name>
</gene>
<proteinExistence type="predicted"/>
<name>A6KCK5_RAT</name>
<accession>A6KCK5</accession>
<dbReference type="AlphaFoldDB" id="A6KCK5"/>
<evidence type="ECO:0000313" key="3">
    <source>
        <dbReference type="Proteomes" id="UP000234681"/>
    </source>
</evidence>
<dbReference type="EMBL" id="CH474035">
    <property type="protein sequence ID" value="EDL86937.1"/>
    <property type="molecule type" value="Genomic_DNA"/>
</dbReference>
<sequence>MDAGAGSDSSLTVNEQVIVMSGHETIRVLEVGVDAQLPAEEESKGLESVAADGSQSGGPAEARGPAGEAGSCDPDHSAEATVKSLPGIPPSPAPAIATLSQAPSQPQASQTLTPLAVQAAPQVLTQESLATVLTGVMVPAGAVTQPLLIPIGITGQVAGQQGLAVWTIPTATVAALPGLTAASPTGGAFKPPLAGLQGNGNSPQDCIRPPPPYAAAPQRVFTVLDSEHARGPPRGNSPGFWIQCHRHPATELLHWLGTLGQD</sequence>
<protein>
    <submittedName>
        <fullName evidence="2">RCG50516, isoform CRA_c</fullName>
    </submittedName>
</protein>
<evidence type="ECO:0000313" key="2">
    <source>
        <dbReference type="EMBL" id="EDL86937.1"/>
    </source>
</evidence>
<feature type="non-terminal residue" evidence="2">
    <location>
        <position position="262"/>
    </location>
</feature>
<feature type="compositionally biased region" description="Low complexity" evidence="1">
    <location>
        <begin position="57"/>
        <end position="70"/>
    </location>
</feature>
<feature type="compositionally biased region" description="Low complexity" evidence="1">
    <location>
        <begin position="94"/>
        <end position="107"/>
    </location>
</feature>
<feature type="region of interest" description="Disordered" evidence="1">
    <location>
        <begin position="40"/>
        <end position="107"/>
    </location>
</feature>
<organism evidence="2 3">
    <name type="scientific">Rattus norvegicus</name>
    <name type="common">Rat</name>
    <dbReference type="NCBI Taxonomy" id="10116"/>
    <lineage>
        <taxon>Eukaryota</taxon>
        <taxon>Metazoa</taxon>
        <taxon>Chordata</taxon>
        <taxon>Craniata</taxon>
        <taxon>Vertebrata</taxon>
        <taxon>Euteleostomi</taxon>
        <taxon>Mammalia</taxon>
        <taxon>Eutheria</taxon>
        <taxon>Euarchontoglires</taxon>
        <taxon>Glires</taxon>
        <taxon>Rodentia</taxon>
        <taxon>Myomorpha</taxon>
        <taxon>Muroidea</taxon>
        <taxon>Muridae</taxon>
        <taxon>Murinae</taxon>
        <taxon>Rattus</taxon>
    </lineage>
</organism>
<reference evidence="2 3" key="1">
    <citation type="submission" date="2005-09" db="EMBL/GenBank/DDBJ databases">
        <authorList>
            <person name="Mural R.J."/>
            <person name="Li P.W."/>
            <person name="Adams M.D."/>
            <person name="Amanatides P.G."/>
            <person name="Baden-Tillson H."/>
            <person name="Barnstead M."/>
            <person name="Chin S.H."/>
            <person name="Dew I."/>
            <person name="Evans C.A."/>
            <person name="Ferriera S."/>
            <person name="Flanigan M."/>
            <person name="Fosler C."/>
            <person name="Glodek A."/>
            <person name="Gu Z."/>
            <person name="Holt R.A."/>
            <person name="Jennings D."/>
            <person name="Kraft C.L."/>
            <person name="Lu F."/>
            <person name="Nguyen T."/>
            <person name="Nusskern D.R."/>
            <person name="Pfannkoch C.M."/>
            <person name="Sitter C."/>
            <person name="Sutton G.G."/>
            <person name="Venter J.C."/>
            <person name="Wang Z."/>
            <person name="Woodage T."/>
            <person name="Zheng X.H."/>
            <person name="Zhong F."/>
        </authorList>
    </citation>
    <scope>NUCLEOTIDE SEQUENCE [LARGE SCALE GENOMIC DNA]</scope>
    <source>
        <strain>BN</strain>
        <strain evidence="3">Sprague-Dawley</strain>
    </source>
</reference>
<dbReference type="Proteomes" id="UP000234681">
    <property type="component" value="Chromosome 7"/>
</dbReference>
<evidence type="ECO:0000256" key="1">
    <source>
        <dbReference type="SAM" id="MobiDB-lite"/>
    </source>
</evidence>